<dbReference type="PANTHER" id="PTHR47457">
    <property type="entry name" value="OS05G0345500 PROTEIN"/>
    <property type="match status" value="1"/>
</dbReference>
<accession>A0A7J7MJP6</accession>
<name>A0A7J7MJP6_9MAGN</name>
<proteinExistence type="predicted"/>
<protein>
    <submittedName>
        <fullName evidence="1">Uncharacterized protein</fullName>
    </submittedName>
</protein>
<dbReference type="PANTHER" id="PTHR47457:SF1">
    <property type="entry name" value="BTB DOMAIN-CONTAINING PROTEIN-RELATED"/>
    <property type="match status" value="1"/>
</dbReference>
<sequence>MRWGQQWSYLLRRHILWRASVGQSYLAKKISVAASSPPSRYTDPKALVSRAFQETSFAGPRIEDKKNCAWWMLDIGQDHQVYF</sequence>
<reference evidence="1 2" key="1">
    <citation type="journal article" date="2020" name="IScience">
        <title>Genome Sequencing of the Endangered Kingdonia uniflora (Circaeasteraceae, Ranunculales) Reveals Potential Mechanisms of Evolutionary Specialization.</title>
        <authorList>
            <person name="Sun Y."/>
            <person name="Deng T."/>
            <person name="Zhang A."/>
            <person name="Moore M.J."/>
            <person name="Landis J.B."/>
            <person name="Lin N."/>
            <person name="Zhang H."/>
            <person name="Zhang X."/>
            <person name="Huang J."/>
            <person name="Zhang X."/>
            <person name="Sun H."/>
            <person name="Wang H."/>
        </authorList>
    </citation>
    <scope>NUCLEOTIDE SEQUENCE [LARGE SCALE GENOMIC DNA]</scope>
    <source>
        <strain evidence="1">TB1705</strain>
        <tissue evidence="1">Leaf</tissue>
    </source>
</reference>
<comment type="caution">
    <text evidence="1">The sequence shown here is derived from an EMBL/GenBank/DDBJ whole genome shotgun (WGS) entry which is preliminary data.</text>
</comment>
<dbReference type="OrthoDB" id="19132at2759"/>
<dbReference type="AlphaFoldDB" id="A0A7J7MJP6"/>
<evidence type="ECO:0000313" key="2">
    <source>
        <dbReference type="Proteomes" id="UP000541444"/>
    </source>
</evidence>
<keyword evidence="2" id="KW-1185">Reference proteome</keyword>
<organism evidence="1 2">
    <name type="scientific">Kingdonia uniflora</name>
    <dbReference type="NCBI Taxonomy" id="39325"/>
    <lineage>
        <taxon>Eukaryota</taxon>
        <taxon>Viridiplantae</taxon>
        <taxon>Streptophyta</taxon>
        <taxon>Embryophyta</taxon>
        <taxon>Tracheophyta</taxon>
        <taxon>Spermatophyta</taxon>
        <taxon>Magnoliopsida</taxon>
        <taxon>Ranunculales</taxon>
        <taxon>Circaeasteraceae</taxon>
        <taxon>Kingdonia</taxon>
    </lineage>
</organism>
<gene>
    <name evidence="1" type="ORF">GIB67_035838</name>
</gene>
<evidence type="ECO:0000313" key="1">
    <source>
        <dbReference type="EMBL" id="KAF6155091.1"/>
    </source>
</evidence>
<dbReference type="EMBL" id="JACGCM010001441">
    <property type="protein sequence ID" value="KAF6155091.1"/>
    <property type="molecule type" value="Genomic_DNA"/>
</dbReference>
<dbReference type="Proteomes" id="UP000541444">
    <property type="component" value="Unassembled WGS sequence"/>
</dbReference>